<evidence type="ECO:0000313" key="2">
    <source>
        <dbReference type="Proteomes" id="UP000217211"/>
    </source>
</evidence>
<sequence>MSRLEASFKHSAVDERIERLLEAFEKQQKVIDKLLGERKR</sequence>
<dbReference type="KEGG" id="esj:SJ05684_c30600"/>
<dbReference type="EMBL" id="CP023067">
    <property type="protein sequence ID" value="ASY64484.1"/>
    <property type="molecule type" value="Genomic_DNA"/>
</dbReference>
<accession>A0A249PFN3</accession>
<keyword evidence="2" id="KW-1185">Reference proteome</keyword>
<name>A0A249PFN3_9HYPH</name>
<dbReference type="AlphaFoldDB" id="A0A249PFN3"/>
<reference evidence="1 2" key="1">
    <citation type="submission" date="2017-08" db="EMBL/GenBank/DDBJ databases">
        <title>Multipartite genome sequences of Sinorhizobium species nodulating soybeans.</title>
        <authorList>
            <person name="Tian C.F."/>
        </authorList>
    </citation>
    <scope>NUCLEOTIDE SEQUENCE [LARGE SCALE GENOMIC DNA]</scope>
    <source>
        <strain evidence="1 2">CCBAU 05684</strain>
    </source>
</reference>
<proteinExistence type="predicted"/>
<dbReference type="Proteomes" id="UP000217211">
    <property type="component" value="Chromosome"/>
</dbReference>
<protein>
    <submittedName>
        <fullName evidence="1">Uncharacterized protein</fullName>
    </submittedName>
</protein>
<gene>
    <name evidence="1" type="ORF">SJ05684_c30600</name>
</gene>
<organism evidence="1 2">
    <name type="scientific">Sinorhizobium sojae CCBAU 05684</name>
    <dbReference type="NCBI Taxonomy" id="716928"/>
    <lineage>
        <taxon>Bacteria</taxon>
        <taxon>Pseudomonadati</taxon>
        <taxon>Pseudomonadota</taxon>
        <taxon>Alphaproteobacteria</taxon>
        <taxon>Hyphomicrobiales</taxon>
        <taxon>Rhizobiaceae</taxon>
        <taxon>Sinorhizobium/Ensifer group</taxon>
        <taxon>Sinorhizobium</taxon>
    </lineage>
</organism>
<evidence type="ECO:0000313" key="1">
    <source>
        <dbReference type="EMBL" id="ASY64484.1"/>
    </source>
</evidence>